<dbReference type="RefSeq" id="WP_335419267.1">
    <property type="nucleotide sequence ID" value="NZ_JBALHR010000001.1"/>
</dbReference>
<evidence type="ECO:0000256" key="1">
    <source>
        <dbReference type="SAM" id="MobiDB-lite"/>
    </source>
</evidence>
<comment type="caution">
    <text evidence="2">The sequence shown here is derived from an EMBL/GenBank/DDBJ whole genome shotgun (WGS) entry which is preliminary data.</text>
</comment>
<gene>
    <name evidence="2" type="ORF">V6590_02985</name>
</gene>
<evidence type="ECO:0000313" key="2">
    <source>
        <dbReference type="EMBL" id="MEH7827099.1"/>
    </source>
</evidence>
<accession>A0ABU8BQW9</accession>
<dbReference type="EMBL" id="JBALHR010000001">
    <property type="protein sequence ID" value="MEH7827099.1"/>
    <property type="molecule type" value="Genomic_DNA"/>
</dbReference>
<evidence type="ECO:0008006" key="4">
    <source>
        <dbReference type="Google" id="ProtNLM"/>
    </source>
</evidence>
<evidence type="ECO:0000313" key="3">
    <source>
        <dbReference type="Proteomes" id="UP001431963"/>
    </source>
</evidence>
<reference evidence="2" key="1">
    <citation type="submission" date="2024-02" db="EMBL/GenBank/DDBJ databases">
        <title>Genome sequences of strain Gemmobacter sp. JM10B15.</title>
        <authorList>
            <person name="Zhang M."/>
        </authorList>
    </citation>
    <scope>NUCLEOTIDE SEQUENCE</scope>
    <source>
        <strain evidence="2">JM10B15</strain>
    </source>
</reference>
<organism evidence="2 3">
    <name type="scientific">Gemmobacter denitrificans</name>
    <dbReference type="NCBI Taxonomy" id="3123040"/>
    <lineage>
        <taxon>Bacteria</taxon>
        <taxon>Pseudomonadati</taxon>
        <taxon>Pseudomonadota</taxon>
        <taxon>Alphaproteobacteria</taxon>
        <taxon>Rhodobacterales</taxon>
        <taxon>Paracoccaceae</taxon>
        <taxon>Gemmobacter</taxon>
    </lineage>
</organism>
<dbReference type="SUPFAM" id="SSF51126">
    <property type="entry name" value="Pectin lyase-like"/>
    <property type="match status" value="1"/>
</dbReference>
<proteinExistence type="predicted"/>
<dbReference type="InterPro" id="IPR011050">
    <property type="entry name" value="Pectin_lyase_fold/virulence"/>
</dbReference>
<feature type="region of interest" description="Disordered" evidence="1">
    <location>
        <begin position="1"/>
        <end position="23"/>
    </location>
</feature>
<name>A0ABU8BQW9_9RHOB</name>
<protein>
    <recommendedName>
        <fullName evidence="4">Tail fiber-like repeat protein</fullName>
    </recommendedName>
</protein>
<keyword evidence="3" id="KW-1185">Reference proteome</keyword>
<dbReference type="Proteomes" id="UP001431963">
    <property type="component" value="Unassembled WGS sequence"/>
</dbReference>
<sequence>MTDYALPVTGTGTSQAASVEDHDEEVNRRIDEAVAAEATARAAAITTEATARAAADTALDLRLDALEAAGNVETADLADAAVTTAKIADGAVTNAKLADMAQATIKGRASGAGTGDAQDLTAAQARTILNVADGATANDTDANLKNRANHTGSQAISTVTGLQTALDGKATTAQGDLADSAVQPGDDVSVLAETSTAKIMTASERTKLAGIEAGAQVNAVTSVAGRTGAVTLVKADVGLGNVDNTSDVNKPVSTAQAANDREVGLSSGDMLAQSSVAYEMLNGAVEISVSGRRVGMTIGGSVTAAGSYVVPRLTIHPDDAARLAGKTVRIRTVMTATEDFVSEKGFGGNAVRVEMQDGTTLTNAGTAITPTQAGTTITRDMTYVMVGTERTIGATMQIGGAATAVGTDHSFQITSVSWEVLASGADAPTAGDTMLEARQALAVTPLAGAFDLLTGIPQTFNGATKRYDARGREMGVTIPTGQTGQTTILQHALQIGPHERDNLAGATIRVTLGYTTSAAFARTFTVNMQARGLDGSYDALTASNVQNVQISSTRRQVEFTFVMPSDAADLRPWLQFTSSSAAVADEHITLTDCAYSVDRQSGDLIRRGAETAAWGDAIARRVAAADGIGGAVGYGRGVGIVLDAADYASVQDALDAASAMGAPGQVAAVNLEATTYAERSLDGLNGADHVALIGAGIGKTIIDGTLPEDTAIATIQATSTVDFDGAQEMRGITVIAQNQRYAWHLDAVKTKPDTLIRAFGCEFIHRGNDDAESYNGGVTGETTTGRVTWGSMHAVGCGLSSGQRAELIDCIARGPRAGVQIHNQLGFDKPCEGVLDGCDLSAEWVAYWPLLIQSNGSGTPDKVTVRNTALSGRIRMDAVPWFPADLSYQPANHMEFTLTGSGNSPCAVDVVDFGRALRITSATTGLSSSVEIGGSAAALIFGDVTTIAGDVGRAGAAYGYLDIQDATGVGPSSDTFITGLGKRLGNRASLGSVTLTVTVDGGSPINVVLSGDYSASSNSTILGIINTALGSAATASEFNVGGTYRPMFTDQERRLKNTDTTTILQGHALARGASDRQVRLMTSADAMDLFAGIALEDIRPGEYGRVQHRGWIALGWVLRKSGEGSTINLGDSFNIDAEAPGRITRISGDAGILKCVTPSLGASLTTLEIAK</sequence>